<keyword evidence="9" id="KW-1185">Reference proteome</keyword>
<comment type="subcellular location">
    <subcellularLocation>
        <location evidence="2">Cytoplasm</location>
    </subcellularLocation>
    <subcellularLocation>
        <location evidence="1">Endosome</location>
    </subcellularLocation>
</comment>
<dbReference type="SMART" id="SM01041">
    <property type="entry name" value="BRO1"/>
    <property type="match status" value="1"/>
</dbReference>
<dbReference type="PROSITE" id="PS51180">
    <property type="entry name" value="BRO1"/>
    <property type="match status" value="1"/>
</dbReference>
<organism evidence="8 9">
    <name type="scientific">Spirodela intermedia</name>
    <name type="common">Intermediate duckweed</name>
    <dbReference type="NCBI Taxonomy" id="51605"/>
    <lineage>
        <taxon>Eukaryota</taxon>
        <taxon>Viridiplantae</taxon>
        <taxon>Streptophyta</taxon>
        <taxon>Embryophyta</taxon>
        <taxon>Tracheophyta</taxon>
        <taxon>Spermatophyta</taxon>
        <taxon>Magnoliopsida</taxon>
        <taxon>Liliopsida</taxon>
        <taxon>Araceae</taxon>
        <taxon>Lemnoideae</taxon>
        <taxon>Spirodela</taxon>
    </lineage>
</organism>
<feature type="compositionally biased region" description="Polar residues" evidence="6">
    <location>
        <begin position="814"/>
        <end position="824"/>
    </location>
</feature>
<dbReference type="Proteomes" id="UP000663760">
    <property type="component" value="Chromosome 2"/>
</dbReference>
<dbReference type="EMBL" id="LR746265">
    <property type="protein sequence ID" value="CAA7390725.1"/>
    <property type="molecule type" value="Genomic_DNA"/>
</dbReference>
<evidence type="ECO:0000313" key="8">
    <source>
        <dbReference type="EMBL" id="CAA7390725.1"/>
    </source>
</evidence>
<dbReference type="PANTHER" id="PTHR23030">
    <property type="entry name" value="PCD6 INTERACTING PROTEIN-RELATED"/>
    <property type="match status" value="1"/>
</dbReference>
<reference evidence="8" key="1">
    <citation type="submission" date="2020-02" db="EMBL/GenBank/DDBJ databases">
        <authorList>
            <person name="Scholz U."/>
            <person name="Mascher M."/>
            <person name="Fiebig A."/>
        </authorList>
    </citation>
    <scope>NUCLEOTIDE SEQUENCE</scope>
</reference>
<dbReference type="Pfam" id="PF13949">
    <property type="entry name" value="ALIX_LYPXL_bnd"/>
    <property type="match status" value="1"/>
</dbReference>
<feature type="domain" description="BRO1" evidence="7">
    <location>
        <begin position="9"/>
        <end position="390"/>
    </location>
</feature>
<dbReference type="Gene3D" id="1.20.140.50">
    <property type="entry name" value="alix/aip1 like domains"/>
    <property type="match status" value="1"/>
</dbReference>
<keyword evidence="5" id="KW-0175">Coiled coil</keyword>
<evidence type="ECO:0000256" key="2">
    <source>
        <dbReference type="ARBA" id="ARBA00004496"/>
    </source>
</evidence>
<evidence type="ECO:0000256" key="4">
    <source>
        <dbReference type="ARBA" id="ARBA00022753"/>
    </source>
</evidence>
<dbReference type="InterPro" id="IPR025304">
    <property type="entry name" value="ALIX_V_dom"/>
</dbReference>
<sequence length="824" mass="91951">MPVAGGMVNVMLEVLEKKTTPVDLYRPLRDYIALNYSEREAQKLEDDLQAVRRMRSDLEKASPSQALPEVRRDLLQSYYRALCAIESRFPISPDREHVNTLSFTWCDAFKPNKRASQQSIHLEKAAVLFNLGAVHSQMALSADRTAAGGLKQACNSFQAAAGAFAFLRDNPSLKASLGSSATVDLSAECAAALERLMLAQAQECFFEKVIGDAKAPGLCCKVARQVSLYYEEASAALNSPPLNQHFDRMWISHAQIKAAHFYAEACYRISLDLHEREEIAEEIARLKSAIGALNDSKQFARGVAAPLLDAVNDLEGCLNLNLERALKENDRVYLMRVPLISSLAPLPAASLVKPFPMADILDASKERLFATLVPDNSAKALSRYTQMVDDIIRVQAETLQQGSETASIRLKEMDLPHSILALDGIFSLPADIKEDVEAVLVVGGPAGLDAEFQQLRDLRRVNQEMLLQTEQILVKEEREDAELRSQFGTRWTRPQSSALTKNFQDRLNKFAGNLKQAADSDARIERSIEDSSALMAILNHRPIESALPSLGKPMMSLNENEDAVVGALKQSLRHLETLGSQRAGLEDMLKEIRRKDDILPKLMSITGSYEDLFKKEIEKYDRVCEEIAQNVEAQELLLIQIQEQNDGFEKVFNLEDYKASCDRCYEQIATAVAKFREIKGNINEGLKFYVTLQDAIANVKQQCSDFAMTRNIQCREMIDDVKGQMAGLRFSSSRAPQPANPQNPPHPPPPEQEKPRFSHSYPLYPTSELPPYNSPAAMDTHYQHPQQRYSESTQQAGSHPLPSYTLPGGRPYRQGSSHSNKPGQ</sequence>
<feature type="compositionally biased region" description="Pro residues" evidence="6">
    <location>
        <begin position="738"/>
        <end position="750"/>
    </location>
</feature>
<feature type="compositionally biased region" description="Polar residues" evidence="6">
    <location>
        <begin position="783"/>
        <end position="797"/>
    </location>
</feature>
<dbReference type="Gene3D" id="1.20.120.560">
    <property type="entry name" value="alix/aip1 in complex with the ypdl late domain"/>
    <property type="match status" value="1"/>
</dbReference>
<evidence type="ECO:0000256" key="5">
    <source>
        <dbReference type="SAM" id="Coils"/>
    </source>
</evidence>
<dbReference type="CDD" id="cd09246">
    <property type="entry name" value="BRO1_Alix_like_1"/>
    <property type="match status" value="1"/>
</dbReference>
<dbReference type="GO" id="GO:0005768">
    <property type="term" value="C:endosome"/>
    <property type="evidence" value="ECO:0007669"/>
    <property type="project" value="UniProtKB-SubCell"/>
</dbReference>
<evidence type="ECO:0000256" key="3">
    <source>
        <dbReference type="ARBA" id="ARBA00022490"/>
    </source>
</evidence>
<keyword evidence="3" id="KW-0963">Cytoplasm</keyword>
<accession>A0A7I8K318</accession>
<dbReference type="OrthoDB" id="64867at2759"/>
<dbReference type="InterPro" id="IPR038499">
    <property type="entry name" value="BRO1_sf"/>
</dbReference>
<gene>
    <name evidence="8" type="ORF">SI8410_02002168</name>
</gene>
<feature type="region of interest" description="Disordered" evidence="6">
    <location>
        <begin position="731"/>
        <end position="824"/>
    </location>
</feature>
<evidence type="ECO:0000313" key="9">
    <source>
        <dbReference type="Proteomes" id="UP000663760"/>
    </source>
</evidence>
<dbReference type="AlphaFoldDB" id="A0A7I8K318"/>
<evidence type="ECO:0000259" key="7">
    <source>
        <dbReference type="PROSITE" id="PS51180"/>
    </source>
</evidence>
<name>A0A7I8K318_SPIIN</name>
<protein>
    <recommendedName>
        <fullName evidence="7">BRO1 domain-containing protein</fullName>
    </recommendedName>
</protein>
<proteinExistence type="predicted"/>
<evidence type="ECO:0000256" key="1">
    <source>
        <dbReference type="ARBA" id="ARBA00004177"/>
    </source>
</evidence>
<dbReference type="PANTHER" id="PTHR23030:SF30">
    <property type="entry name" value="TYROSINE-PROTEIN PHOSPHATASE NON-RECEPTOR TYPE 23"/>
    <property type="match status" value="1"/>
</dbReference>
<feature type="coiled-coil region" evidence="5">
    <location>
        <begin position="34"/>
        <end position="61"/>
    </location>
</feature>
<evidence type="ECO:0000256" key="6">
    <source>
        <dbReference type="SAM" id="MobiDB-lite"/>
    </source>
</evidence>
<keyword evidence="4" id="KW-0967">Endosome</keyword>
<dbReference type="Gene3D" id="1.25.40.280">
    <property type="entry name" value="alix/aip1 like domains"/>
    <property type="match status" value="1"/>
</dbReference>
<dbReference type="Pfam" id="PF03097">
    <property type="entry name" value="BRO1"/>
    <property type="match status" value="1"/>
</dbReference>
<dbReference type="InterPro" id="IPR004328">
    <property type="entry name" value="BRO1_dom"/>
</dbReference>
<dbReference type="GO" id="GO:0043328">
    <property type="term" value="P:protein transport to vacuole involved in ubiquitin-dependent protein catabolic process via the multivesicular body sorting pathway"/>
    <property type="evidence" value="ECO:0007669"/>
    <property type="project" value="TreeGrafter"/>
</dbReference>